<evidence type="ECO:0008006" key="3">
    <source>
        <dbReference type="Google" id="ProtNLM"/>
    </source>
</evidence>
<dbReference type="EMBL" id="JBEPME010000008">
    <property type="protein sequence ID" value="MET3659160.1"/>
    <property type="molecule type" value="Genomic_DNA"/>
</dbReference>
<keyword evidence="2" id="KW-1185">Reference proteome</keyword>
<gene>
    <name evidence="1" type="ORF">ABIC55_004280</name>
</gene>
<reference evidence="1 2" key="1">
    <citation type="submission" date="2024-06" db="EMBL/GenBank/DDBJ databases">
        <title>Sorghum-associated microbial communities from plants grown in Nebraska, USA.</title>
        <authorList>
            <person name="Schachtman D."/>
        </authorList>
    </citation>
    <scope>NUCLEOTIDE SEQUENCE [LARGE SCALE GENOMIC DNA]</scope>
    <source>
        <strain evidence="1 2">1288</strain>
    </source>
</reference>
<evidence type="ECO:0000313" key="1">
    <source>
        <dbReference type="EMBL" id="MET3659160.1"/>
    </source>
</evidence>
<evidence type="ECO:0000313" key="2">
    <source>
        <dbReference type="Proteomes" id="UP001549104"/>
    </source>
</evidence>
<sequence>MNVQEPKELIDYLNATEPIQMLKDISGYPPTKLELMVIQDLECFYEFKKPVVNLILQYILKTNGGMLTINHLMHVAERVAINKIVTAEQAIRFFKSLNQDDIWISVEYEAYKPFMLTYMKEMNVTYKLQALILHEIVRYSRNQNQGYFIHWFTDKLIEYVAKNSVYEVEAVKALLENFHEKYIVPMGK</sequence>
<accession>A0ABV2KDJ9</accession>
<name>A0ABV2KDJ9_SPOPS</name>
<protein>
    <recommendedName>
        <fullName evidence="3">DnaD domain-containing protein</fullName>
    </recommendedName>
</protein>
<proteinExistence type="predicted"/>
<dbReference type="Proteomes" id="UP001549104">
    <property type="component" value="Unassembled WGS sequence"/>
</dbReference>
<comment type="caution">
    <text evidence="1">The sequence shown here is derived from an EMBL/GenBank/DDBJ whole genome shotgun (WGS) entry which is preliminary data.</text>
</comment>
<organism evidence="1 2">
    <name type="scientific">Sporosarcina psychrophila</name>
    <name type="common">Bacillus psychrophilus</name>
    <dbReference type="NCBI Taxonomy" id="1476"/>
    <lineage>
        <taxon>Bacteria</taxon>
        <taxon>Bacillati</taxon>
        <taxon>Bacillota</taxon>
        <taxon>Bacilli</taxon>
        <taxon>Bacillales</taxon>
        <taxon>Caryophanaceae</taxon>
        <taxon>Sporosarcina</taxon>
    </lineage>
</organism>